<reference evidence="2 3" key="1">
    <citation type="journal article" date="2019" name="Int. J. Syst. Evol. Microbiol.">
        <title>The Global Catalogue of Microorganisms (GCM) 10K type strain sequencing project: providing services to taxonomists for standard genome sequencing and annotation.</title>
        <authorList>
            <consortium name="The Broad Institute Genomics Platform"/>
            <consortium name="The Broad Institute Genome Sequencing Center for Infectious Disease"/>
            <person name="Wu L."/>
            <person name="Ma J."/>
        </authorList>
    </citation>
    <scope>NUCLEOTIDE SEQUENCE [LARGE SCALE GENOMIC DNA]</scope>
    <source>
        <strain evidence="2 3">NBRC 111368</strain>
    </source>
</reference>
<dbReference type="Gene3D" id="3.40.720.10">
    <property type="entry name" value="Alkaline Phosphatase, subunit A"/>
    <property type="match status" value="1"/>
</dbReference>
<proteinExistence type="predicted"/>
<dbReference type="InterPro" id="IPR017850">
    <property type="entry name" value="Alkaline_phosphatase_core_sf"/>
</dbReference>
<dbReference type="SUPFAM" id="SSF53649">
    <property type="entry name" value="Alkaline phosphatase-like"/>
    <property type="match status" value="1"/>
</dbReference>
<dbReference type="AlphaFoldDB" id="A0ABD5RWE8"/>
<accession>A0ABD5RWE8</accession>
<sequence>MRILLVDVDSLRPDHLGCYGYSRDTSPTIDSIADEGVRFDRCYASDTPCLPSRTALATGRFGVKNGVVSHFGEGQWYDEPGEGHTPDPERPLAFRHLPDAGIHTTTVSSFSQRHMAYHFGSGFRESIQPTSPDRGLGHEWGEHVTREAKRWLDGHAEDDDWLLHVQYWDPHVIYPETDEHLAAVRDSGPRPDWPDQDAIDDQQGMTGTRTADTWYFASQYEDGEIPPESWGQRDDDWTMPESITDRADVERVVDGYDASIRKTDDEIRKLLAALERVGVRDETAVVVTGDHGDAMGEHGIYGDHVMAHPPTQQVPLVVSWPDVTPADGAVCDGQVYQFDLVATICDLLDVRLPEKWDAEPFTPALRNDSFAGREQLVCGHGTFAMSRAVYRDDWVYIRLLHPGVMSYPGMYNDPDLPGFGLELLHDRAADSRMTRNLVEERPDVADELRCVMDGWVSEQITTTDATGTDPLARMATTDGPFLYNDPAEFASLYRTLGRSEKQIETVERSRARFASDER</sequence>
<dbReference type="InterPro" id="IPR052701">
    <property type="entry name" value="GAG_Ulvan_Degrading_Sulfatases"/>
</dbReference>
<name>A0ABD5RWE8_9EURY</name>
<dbReference type="InterPro" id="IPR000917">
    <property type="entry name" value="Sulfatase_N"/>
</dbReference>
<gene>
    <name evidence="2" type="ORF">ACFQE1_04130</name>
</gene>
<dbReference type="Proteomes" id="UP001596328">
    <property type="component" value="Unassembled WGS sequence"/>
</dbReference>
<dbReference type="Pfam" id="PF00884">
    <property type="entry name" value="Sulfatase"/>
    <property type="match status" value="1"/>
</dbReference>
<evidence type="ECO:0000313" key="3">
    <source>
        <dbReference type="Proteomes" id="UP001596328"/>
    </source>
</evidence>
<feature type="domain" description="Sulfatase N-terminal" evidence="1">
    <location>
        <begin position="3"/>
        <end position="350"/>
    </location>
</feature>
<dbReference type="CDD" id="cd16148">
    <property type="entry name" value="sulfatase_like"/>
    <property type="match status" value="1"/>
</dbReference>
<evidence type="ECO:0000313" key="2">
    <source>
        <dbReference type="EMBL" id="MFC6723590.1"/>
    </source>
</evidence>
<protein>
    <submittedName>
        <fullName evidence="2">Sulfatase</fullName>
    </submittedName>
</protein>
<keyword evidence="3" id="KW-1185">Reference proteome</keyword>
<comment type="caution">
    <text evidence="2">The sequence shown here is derived from an EMBL/GenBank/DDBJ whole genome shotgun (WGS) entry which is preliminary data.</text>
</comment>
<organism evidence="2 3">
    <name type="scientific">Halobium palmae</name>
    <dbReference type="NCBI Taxonomy" id="1776492"/>
    <lineage>
        <taxon>Archaea</taxon>
        <taxon>Methanobacteriati</taxon>
        <taxon>Methanobacteriota</taxon>
        <taxon>Stenosarchaea group</taxon>
        <taxon>Halobacteria</taxon>
        <taxon>Halobacteriales</taxon>
        <taxon>Haloferacaceae</taxon>
        <taxon>Halobium</taxon>
    </lineage>
</organism>
<evidence type="ECO:0000259" key="1">
    <source>
        <dbReference type="Pfam" id="PF00884"/>
    </source>
</evidence>
<dbReference type="PANTHER" id="PTHR43751">
    <property type="entry name" value="SULFATASE"/>
    <property type="match status" value="1"/>
</dbReference>
<dbReference type="PANTHER" id="PTHR43751:SF3">
    <property type="entry name" value="SULFATASE N-TERMINAL DOMAIN-CONTAINING PROTEIN"/>
    <property type="match status" value="1"/>
</dbReference>
<dbReference type="EMBL" id="JBHSWU010000027">
    <property type="protein sequence ID" value="MFC6723590.1"/>
    <property type="molecule type" value="Genomic_DNA"/>
</dbReference>